<keyword evidence="2" id="KW-0813">Transport</keyword>
<dbReference type="AlphaFoldDB" id="A0A5E8GWS2"/>
<organism evidence="6 7">
    <name type="scientific">Roseibium alexandrii (strain DSM 17067 / NCIMB 14079 / DFL-11)</name>
    <name type="common">Labrenzia alexandrii</name>
    <dbReference type="NCBI Taxonomy" id="244592"/>
    <lineage>
        <taxon>Bacteria</taxon>
        <taxon>Pseudomonadati</taxon>
        <taxon>Pseudomonadota</taxon>
        <taxon>Alphaproteobacteria</taxon>
        <taxon>Hyphomicrobiales</taxon>
        <taxon>Stappiaceae</taxon>
        <taxon>Roseibium</taxon>
    </lineage>
</organism>
<dbReference type="InterPro" id="IPR027417">
    <property type="entry name" value="P-loop_NTPase"/>
</dbReference>
<dbReference type="RefSeq" id="WP_008191547.1">
    <property type="nucleotide sequence ID" value="NZ_CM011002.1"/>
</dbReference>
<accession>A0A5E8GWS2</accession>
<dbReference type="Gene3D" id="2.40.50.100">
    <property type="match status" value="1"/>
</dbReference>
<evidence type="ECO:0000259" key="5">
    <source>
        <dbReference type="PROSITE" id="PS50893"/>
    </source>
</evidence>
<protein>
    <submittedName>
        <fullName evidence="6">ABC-type spermidine/putrescine transport system, ATPase component</fullName>
    </submittedName>
</protein>
<name>A0A5E8GWS2_ROSAD</name>
<dbReference type="InterPro" id="IPR017871">
    <property type="entry name" value="ABC_transporter-like_CS"/>
</dbReference>
<dbReference type="Proteomes" id="UP000004703">
    <property type="component" value="Chromosome"/>
</dbReference>
<dbReference type="InterPro" id="IPR003439">
    <property type="entry name" value="ABC_transporter-like_ATP-bd"/>
</dbReference>
<dbReference type="PROSITE" id="PS50893">
    <property type="entry name" value="ABC_TRANSPORTER_2"/>
    <property type="match status" value="1"/>
</dbReference>
<dbReference type="FunFam" id="3.40.50.300:FF:000425">
    <property type="entry name" value="Probable ABC transporter, ATP-binding subunit"/>
    <property type="match status" value="1"/>
</dbReference>
<evidence type="ECO:0000256" key="1">
    <source>
        <dbReference type="ARBA" id="ARBA00005417"/>
    </source>
</evidence>
<evidence type="ECO:0000256" key="3">
    <source>
        <dbReference type="ARBA" id="ARBA00022741"/>
    </source>
</evidence>
<dbReference type="InterPro" id="IPR003593">
    <property type="entry name" value="AAA+_ATPase"/>
</dbReference>
<dbReference type="GO" id="GO:0043190">
    <property type="term" value="C:ATP-binding cassette (ABC) transporter complex"/>
    <property type="evidence" value="ECO:0007669"/>
    <property type="project" value="InterPro"/>
</dbReference>
<dbReference type="GO" id="GO:0022857">
    <property type="term" value="F:transmembrane transporter activity"/>
    <property type="evidence" value="ECO:0007669"/>
    <property type="project" value="InterPro"/>
</dbReference>
<proteinExistence type="inferred from homology"/>
<dbReference type="SUPFAM" id="SSF50331">
    <property type="entry name" value="MOP-like"/>
    <property type="match status" value="1"/>
</dbReference>
<dbReference type="Pfam" id="PF00005">
    <property type="entry name" value="ABC_tran"/>
    <property type="match status" value="1"/>
</dbReference>
<feature type="domain" description="ABC transporter" evidence="5">
    <location>
        <begin position="6"/>
        <end position="236"/>
    </location>
</feature>
<dbReference type="Pfam" id="PF08402">
    <property type="entry name" value="TOBE_2"/>
    <property type="match status" value="1"/>
</dbReference>
<evidence type="ECO:0000256" key="2">
    <source>
        <dbReference type="ARBA" id="ARBA00022448"/>
    </source>
</evidence>
<dbReference type="PANTHER" id="PTHR42781">
    <property type="entry name" value="SPERMIDINE/PUTRESCINE IMPORT ATP-BINDING PROTEIN POTA"/>
    <property type="match status" value="1"/>
</dbReference>
<dbReference type="InterPro" id="IPR013611">
    <property type="entry name" value="Transp-assoc_OB_typ2"/>
</dbReference>
<gene>
    <name evidence="6" type="ORF">SADFL11_1724</name>
</gene>
<comment type="caution">
    <text evidence="6">The sequence shown here is derived from an EMBL/GenBank/DDBJ whole genome shotgun (WGS) entry which is preliminary data.</text>
</comment>
<keyword evidence="3" id="KW-0547">Nucleotide-binding</keyword>
<dbReference type="GO" id="GO:0005524">
    <property type="term" value="F:ATP binding"/>
    <property type="evidence" value="ECO:0007669"/>
    <property type="project" value="UniProtKB-KW"/>
</dbReference>
<dbReference type="EMBL" id="ACCU02000002">
    <property type="protein sequence ID" value="EEE44437.1"/>
    <property type="molecule type" value="Genomic_DNA"/>
</dbReference>
<sequence>MTDLAVDVQNVTHRYGAFTALNDVSLEVPTGTYTVFLGPSGSGKTTLLSVIGGFLTPDTGQVLIKGQDMTSVAPARRPTTTVFQDYALFPHMSILANVAFGLRMRGVDGAERNRRAAAMLDLVGLSHQERKKPHELSGGQRQRVALARALAVEPTVLLLDEPLGALDLKLRHQMQAELKGIQREVKTSFIHVTHDQEEAMAIGDTVVVMNTGRIEDLGSPERVYLEPKTLFAAGFMGQSSFLDGRVADQSGPEVFIETACGRFNLSSKSHRFSSGDAVMVSIRPEHFVTGPPHDGDISLGRARIETLTFAGTHHLAQLSHLEVDGFRPVIKLPQTGCPDVGETLDIRIKARDAVVLPATR</sequence>
<evidence type="ECO:0000256" key="4">
    <source>
        <dbReference type="ARBA" id="ARBA00022840"/>
    </source>
</evidence>
<evidence type="ECO:0000313" key="6">
    <source>
        <dbReference type="EMBL" id="EEE44437.1"/>
    </source>
</evidence>
<comment type="similarity">
    <text evidence="1">Belongs to the ABC transporter superfamily.</text>
</comment>
<evidence type="ECO:0000313" key="7">
    <source>
        <dbReference type="Proteomes" id="UP000004703"/>
    </source>
</evidence>
<dbReference type="GO" id="GO:0015697">
    <property type="term" value="P:quaternary ammonium group transport"/>
    <property type="evidence" value="ECO:0007669"/>
    <property type="project" value="UniProtKB-ARBA"/>
</dbReference>
<dbReference type="InterPro" id="IPR008995">
    <property type="entry name" value="Mo/tungstate-bd_C_term_dom"/>
</dbReference>
<dbReference type="Gene3D" id="3.40.50.300">
    <property type="entry name" value="P-loop containing nucleotide triphosphate hydrolases"/>
    <property type="match status" value="1"/>
</dbReference>
<dbReference type="PANTHER" id="PTHR42781:SF4">
    <property type="entry name" value="SPERMIDINE_PUTRESCINE IMPORT ATP-BINDING PROTEIN POTA"/>
    <property type="match status" value="1"/>
</dbReference>
<keyword evidence="4" id="KW-0067">ATP-binding</keyword>
<dbReference type="SMART" id="SM00382">
    <property type="entry name" value="AAA"/>
    <property type="match status" value="1"/>
</dbReference>
<dbReference type="SUPFAM" id="SSF52540">
    <property type="entry name" value="P-loop containing nucleoside triphosphate hydrolases"/>
    <property type="match status" value="1"/>
</dbReference>
<dbReference type="InterPro" id="IPR050093">
    <property type="entry name" value="ABC_SmlMolc_Importer"/>
</dbReference>
<reference evidence="6 7" key="2">
    <citation type="submission" date="2013-04" db="EMBL/GenBank/DDBJ databases">
        <authorList>
            <person name="Fiebig A."/>
            <person name="Pradella S."/>
            <person name="Wagner-Doebler I."/>
        </authorList>
    </citation>
    <scope>NUCLEOTIDE SEQUENCE [LARGE SCALE GENOMIC DNA]</scope>
    <source>
        <strain evidence="7">DSM 17067 / NCIMB 14079 / DFL-11</strain>
    </source>
</reference>
<dbReference type="PROSITE" id="PS00211">
    <property type="entry name" value="ABC_TRANSPORTER_1"/>
    <property type="match status" value="1"/>
</dbReference>
<reference evidence="6 7" key="1">
    <citation type="submission" date="2008-01" db="EMBL/GenBank/DDBJ databases">
        <authorList>
            <person name="Wagner-Dobler I."/>
            <person name="Ferriera S."/>
            <person name="Johnson J."/>
            <person name="Kravitz S."/>
            <person name="Beeson K."/>
            <person name="Sutton G."/>
            <person name="Rogers Y.-H."/>
            <person name="Friedman R."/>
            <person name="Frazier M."/>
            <person name="Venter J.C."/>
        </authorList>
    </citation>
    <scope>NUCLEOTIDE SEQUENCE [LARGE SCALE GENOMIC DNA]</scope>
    <source>
        <strain evidence="7">DSM 17067 / NCIMB 14079 / DFL-11</strain>
    </source>
</reference>
<dbReference type="GO" id="GO:0016887">
    <property type="term" value="F:ATP hydrolysis activity"/>
    <property type="evidence" value="ECO:0007669"/>
    <property type="project" value="InterPro"/>
</dbReference>